<gene>
    <name evidence="1" type="ORF">FLP15_04805</name>
</gene>
<keyword evidence="2" id="KW-1185">Reference proteome</keyword>
<organism evidence="1 2">
    <name type="scientific">Lactococcus protaetiae</name>
    <dbReference type="NCBI Taxonomy" id="2592653"/>
    <lineage>
        <taxon>Bacteria</taxon>
        <taxon>Bacillati</taxon>
        <taxon>Bacillota</taxon>
        <taxon>Bacilli</taxon>
        <taxon>Lactobacillales</taxon>
        <taxon>Streptococcaceae</taxon>
        <taxon>Lactococcus</taxon>
    </lineage>
</organism>
<sequence>MIDKDIEEKLKTLRELYLDKRSENDDDESTPELDAFTSLTTEEKETKLLSHIDMISKKLIHLDEKLGQLRSKKASKTEISELKYYIDVVKNKKSILEQKLDYIQSGEFDAARKDKIKRQLTELELKRCKALLTKKDYSKIEEKIAAKKEQIKKRPK</sequence>
<reference evidence="1 2" key="1">
    <citation type="submission" date="2019-07" db="EMBL/GenBank/DDBJ databases">
        <title>Genome sequencing of KACC 19320.</title>
        <authorList>
            <person name="Heo J."/>
            <person name="Kim S.-J."/>
            <person name="Kim J.-S."/>
            <person name="Hong S.-B."/>
            <person name="Kwon S.-W."/>
        </authorList>
    </citation>
    <scope>NUCLEOTIDE SEQUENCE [LARGE SCALE GENOMIC DNA]</scope>
    <source>
        <strain evidence="1 2">KACC 19320</strain>
    </source>
</reference>
<dbReference type="OrthoDB" id="2242809at2"/>
<protein>
    <submittedName>
        <fullName evidence="1">Uncharacterized protein</fullName>
    </submittedName>
</protein>
<dbReference type="Proteomes" id="UP000315128">
    <property type="component" value="Chromosome"/>
</dbReference>
<name>A0A514Z7P1_9LACT</name>
<dbReference type="KEGG" id="lack:FLP15_04805"/>
<dbReference type="EMBL" id="CP041356">
    <property type="protein sequence ID" value="QDK70611.1"/>
    <property type="molecule type" value="Genomic_DNA"/>
</dbReference>
<evidence type="ECO:0000313" key="2">
    <source>
        <dbReference type="Proteomes" id="UP000315128"/>
    </source>
</evidence>
<dbReference type="AlphaFoldDB" id="A0A514Z7P1"/>
<accession>A0A514Z7P1</accession>
<dbReference type="RefSeq" id="WP_142766208.1">
    <property type="nucleotide sequence ID" value="NZ_CP041356.1"/>
</dbReference>
<proteinExistence type="predicted"/>
<evidence type="ECO:0000313" key="1">
    <source>
        <dbReference type="EMBL" id="QDK70611.1"/>
    </source>
</evidence>